<dbReference type="InterPro" id="IPR013022">
    <property type="entry name" value="Xyl_isomerase-like_TIM-brl"/>
</dbReference>
<protein>
    <submittedName>
        <fullName evidence="2">Sugar phosphate isomerase/epimerase</fullName>
    </submittedName>
</protein>
<dbReference type="GO" id="GO:0016853">
    <property type="term" value="F:isomerase activity"/>
    <property type="evidence" value="ECO:0007669"/>
    <property type="project" value="UniProtKB-KW"/>
</dbReference>
<dbReference type="InterPro" id="IPR036237">
    <property type="entry name" value="Xyl_isomerase-like_sf"/>
</dbReference>
<accession>A0ABS1KWQ0</accession>
<feature type="domain" description="Xylose isomerase-like TIM barrel" evidence="1">
    <location>
        <begin position="57"/>
        <end position="304"/>
    </location>
</feature>
<organism evidence="2 3">
    <name type="scientific">Chryseolinea lacunae</name>
    <dbReference type="NCBI Taxonomy" id="2801331"/>
    <lineage>
        <taxon>Bacteria</taxon>
        <taxon>Pseudomonadati</taxon>
        <taxon>Bacteroidota</taxon>
        <taxon>Cytophagia</taxon>
        <taxon>Cytophagales</taxon>
        <taxon>Fulvivirgaceae</taxon>
        <taxon>Chryseolinea</taxon>
    </lineage>
</organism>
<reference evidence="2 3" key="1">
    <citation type="submission" date="2021-01" db="EMBL/GenBank/DDBJ databases">
        <title>Chryseolinea sp. Jin1 Genome sequencing and assembly.</title>
        <authorList>
            <person name="Kim I."/>
        </authorList>
    </citation>
    <scope>NUCLEOTIDE SEQUENCE [LARGE SCALE GENOMIC DNA]</scope>
    <source>
        <strain evidence="2 3">Jin1</strain>
    </source>
</reference>
<evidence type="ECO:0000313" key="3">
    <source>
        <dbReference type="Proteomes" id="UP000613030"/>
    </source>
</evidence>
<comment type="caution">
    <text evidence="2">The sequence shown here is derived from an EMBL/GenBank/DDBJ whole genome shotgun (WGS) entry which is preliminary data.</text>
</comment>
<gene>
    <name evidence="2" type="ORF">JI741_21885</name>
</gene>
<dbReference type="RefSeq" id="WP_202013481.1">
    <property type="nucleotide sequence ID" value="NZ_JAERRB010000008.1"/>
</dbReference>
<dbReference type="PANTHER" id="PTHR12110:SF48">
    <property type="entry name" value="BLL3656 PROTEIN"/>
    <property type="match status" value="1"/>
</dbReference>
<dbReference type="Gene3D" id="3.20.20.150">
    <property type="entry name" value="Divalent-metal-dependent TIM barrel enzymes"/>
    <property type="match status" value="1"/>
</dbReference>
<dbReference type="PROSITE" id="PS51318">
    <property type="entry name" value="TAT"/>
    <property type="match status" value="1"/>
</dbReference>
<keyword evidence="3" id="KW-1185">Reference proteome</keyword>
<dbReference type="InterPro" id="IPR006311">
    <property type="entry name" value="TAT_signal"/>
</dbReference>
<sequence length="310" mass="33965">MTTRRDALRTLGLLTGAAALAPQLAFSKPEKKTTGTFKFCLNTSTISGQKPGLQKYIDIAARAGYDSLELWVQDVKAFKDSGNSLKTLKKVLDDSHLTVEDAIGFAPWMVDDDAQRKQGFAQMKEEMLMMAELGCKRIAAPSSGVKSDTTLDLYKVGERYKALLDLGRETGVMPLLEFWGSSPVFYHFGQALMAAAAANDPDARILPDVYHLFRGGSGFDCLKMVSGHLIDVIHLNDYPGNIARTEQKDSHRVYPGDGVAPLKQILTDLANMGGTKVLSLELFNGDYWKQDALVVAKTGLEKMRKAVALI</sequence>
<dbReference type="Pfam" id="PF01261">
    <property type="entry name" value="AP_endonuc_2"/>
    <property type="match status" value="1"/>
</dbReference>
<dbReference type="SUPFAM" id="SSF51658">
    <property type="entry name" value="Xylose isomerase-like"/>
    <property type="match status" value="1"/>
</dbReference>
<name>A0ABS1KWQ0_9BACT</name>
<dbReference type="InterPro" id="IPR050312">
    <property type="entry name" value="IolE/XylAMocC-like"/>
</dbReference>
<keyword evidence="2" id="KW-0413">Isomerase</keyword>
<evidence type="ECO:0000313" key="2">
    <source>
        <dbReference type="EMBL" id="MBL0743898.1"/>
    </source>
</evidence>
<proteinExistence type="predicted"/>
<dbReference type="PANTHER" id="PTHR12110">
    <property type="entry name" value="HYDROXYPYRUVATE ISOMERASE"/>
    <property type="match status" value="1"/>
</dbReference>
<dbReference type="Proteomes" id="UP000613030">
    <property type="component" value="Unassembled WGS sequence"/>
</dbReference>
<dbReference type="EMBL" id="JAERRB010000008">
    <property type="protein sequence ID" value="MBL0743898.1"/>
    <property type="molecule type" value="Genomic_DNA"/>
</dbReference>
<evidence type="ECO:0000259" key="1">
    <source>
        <dbReference type="Pfam" id="PF01261"/>
    </source>
</evidence>